<dbReference type="STRING" id="929556.Solca_2120"/>
<dbReference type="InterPro" id="IPR029056">
    <property type="entry name" value="Ribokinase-like"/>
</dbReference>
<reference evidence="5" key="1">
    <citation type="submission" date="2012-02" db="EMBL/GenBank/DDBJ databases">
        <title>The complete genome of Solitalea canadensis DSM 3403.</title>
        <authorList>
            <consortium name="US DOE Joint Genome Institute (JGI-PGF)"/>
            <person name="Lucas S."/>
            <person name="Copeland A."/>
            <person name="Lapidus A."/>
            <person name="Glavina del Rio T."/>
            <person name="Dalin E."/>
            <person name="Tice H."/>
            <person name="Bruce D."/>
            <person name="Goodwin L."/>
            <person name="Pitluck S."/>
            <person name="Peters L."/>
            <person name="Ovchinnikova G."/>
            <person name="Lu M."/>
            <person name="Kyrpides N."/>
            <person name="Mavromatis K."/>
            <person name="Ivanova N."/>
            <person name="Brettin T."/>
            <person name="Detter J.C."/>
            <person name="Han C."/>
            <person name="Larimer F."/>
            <person name="Land M."/>
            <person name="Hauser L."/>
            <person name="Markowitz V."/>
            <person name="Cheng J.-F."/>
            <person name="Hugenholtz P."/>
            <person name="Woyke T."/>
            <person name="Wu D."/>
            <person name="Spring S."/>
            <person name="Schroeder M."/>
            <person name="Kopitz M."/>
            <person name="Brambilla E."/>
            <person name="Klenk H.-P."/>
            <person name="Eisen J.A."/>
        </authorList>
    </citation>
    <scope>NUCLEOTIDE SEQUENCE</scope>
    <source>
        <strain evidence="5">DSM 3403</strain>
    </source>
</reference>
<dbReference type="InterPro" id="IPR052700">
    <property type="entry name" value="Carb_kinase_PfkB-like"/>
</dbReference>
<keyword evidence="6" id="KW-1185">Reference proteome</keyword>
<organism evidence="5 6">
    <name type="scientific">Solitalea canadensis (strain ATCC 29591 / DSM 3403 / JCM 21819 / LMG 8368 / NBRC 15130 / NCIMB 12057 / USAM 9D)</name>
    <name type="common">Flexibacter canadensis</name>
    <dbReference type="NCBI Taxonomy" id="929556"/>
    <lineage>
        <taxon>Bacteria</taxon>
        <taxon>Pseudomonadati</taxon>
        <taxon>Bacteroidota</taxon>
        <taxon>Sphingobacteriia</taxon>
        <taxon>Sphingobacteriales</taxon>
        <taxon>Sphingobacteriaceae</taxon>
        <taxon>Solitalea</taxon>
    </lineage>
</organism>
<keyword evidence="2" id="KW-0808">Transferase</keyword>
<dbReference type="HOGENOM" id="CLU_027634_0_1_10"/>
<dbReference type="Pfam" id="PF00294">
    <property type="entry name" value="PfkB"/>
    <property type="match status" value="1"/>
</dbReference>
<dbReference type="Proteomes" id="UP000007590">
    <property type="component" value="Chromosome"/>
</dbReference>
<dbReference type="EMBL" id="CP003349">
    <property type="protein sequence ID" value="AFD07174.1"/>
    <property type="molecule type" value="Genomic_DNA"/>
</dbReference>
<evidence type="ECO:0000256" key="2">
    <source>
        <dbReference type="ARBA" id="ARBA00022679"/>
    </source>
</evidence>
<dbReference type="OrthoDB" id="9813569at2"/>
<dbReference type="KEGG" id="scn:Solca_2120"/>
<dbReference type="RefSeq" id="WP_014680401.1">
    <property type="nucleotide sequence ID" value="NC_017770.1"/>
</dbReference>
<gene>
    <name evidence="5" type="ordered locus">Solca_2120</name>
</gene>
<dbReference type="GO" id="GO:0016301">
    <property type="term" value="F:kinase activity"/>
    <property type="evidence" value="ECO:0007669"/>
    <property type="project" value="UniProtKB-KW"/>
</dbReference>
<sequence>MNNIHTQTKLVAFGDLLLRMGTLNGFRFTQANELRVNVGAAEANVCVLLSQLGIKTAYVTRLPENDLAQLALNELHKYKIDTTNCVFGGHRIGLYFIEQGNQIRQSQVIYDRDNTAFSTIGLNQINWGKALEGATHFHWSGTSPGISYEASLACKEAILAAHHKGLIISSDFNYRSKIWRYGKTPAEIMPPLLEYSTITVADLDAVEIYFGIKTDKDTPDTDRFQKAYGLLKLKMPYLKTLAMSFRKSEGQSHIYSAMLMHEDNFYESKQHQIHLVTDQIGSGDAFTAGLLYGLMNQFAAQESIEWATACGVIKQSIPGDFSITSVDEVNHFLINGTSNRISR</sequence>
<dbReference type="PANTHER" id="PTHR43320">
    <property type="entry name" value="SUGAR KINASE"/>
    <property type="match status" value="1"/>
</dbReference>
<dbReference type="InterPro" id="IPR011611">
    <property type="entry name" value="PfkB_dom"/>
</dbReference>
<accession>H8KU62</accession>
<keyword evidence="3 5" id="KW-0418">Kinase</keyword>
<dbReference type="eggNOG" id="COG0524">
    <property type="taxonomic scope" value="Bacteria"/>
</dbReference>
<comment type="similarity">
    <text evidence="1">Belongs to the carbohydrate kinase PfkB family.</text>
</comment>
<evidence type="ECO:0000256" key="3">
    <source>
        <dbReference type="ARBA" id="ARBA00022777"/>
    </source>
</evidence>
<evidence type="ECO:0000313" key="6">
    <source>
        <dbReference type="Proteomes" id="UP000007590"/>
    </source>
</evidence>
<feature type="domain" description="Carbohydrate kinase PfkB" evidence="4">
    <location>
        <begin position="30"/>
        <end position="313"/>
    </location>
</feature>
<dbReference type="CDD" id="cd01166">
    <property type="entry name" value="KdgK"/>
    <property type="match status" value="1"/>
</dbReference>
<protein>
    <submittedName>
        <fullName evidence="5">Sugar kinase, ribokinase</fullName>
    </submittedName>
</protein>
<dbReference type="AlphaFoldDB" id="H8KU62"/>
<dbReference type="Gene3D" id="3.40.1190.20">
    <property type="match status" value="1"/>
</dbReference>
<dbReference type="SUPFAM" id="SSF53613">
    <property type="entry name" value="Ribokinase-like"/>
    <property type="match status" value="1"/>
</dbReference>
<evidence type="ECO:0000256" key="1">
    <source>
        <dbReference type="ARBA" id="ARBA00010688"/>
    </source>
</evidence>
<evidence type="ECO:0000313" key="5">
    <source>
        <dbReference type="EMBL" id="AFD07174.1"/>
    </source>
</evidence>
<name>H8KU62_SOLCM</name>
<proteinExistence type="inferred from homology"/>
<dbReference type="PANTHER" id="PTHR43320:SF2">
    <property type="entry name" value="2-DEHYDRO-3-DEOXYGLUCONOKINASE_2-DEHYDRO-3-DEOXYGALACTONOKINASE"/>
    <property type="match status" value="1"/>
</dbReference>
<evidence type="ECO:0000259" key="4">
    <source>
        <dbReference type="Pfam" id="PF00294"/>
    </source>
</evidence>